<feature type="binding site" evidence="1">
    <location>
        <position position="35"/>
    </location>
    <ligand>
        <name>Mg(2+)</name>
        <dbReference type="ChEBI" id="CHEBI:18420"/>
    </ligand>
</feature>
<dbReference type="Pfam" id="PF03737">
    <property type="entry name" value="RraA-like"/>
    <property type="match status" value="1"/>
</dbReference>
<dbReference type="SUPFAM" id="SSF89562">
    <property type="entry name" value="RraA-like"/>
    <property type="match status" value="1"/>
</dbReference>
<comment type="caution">
    <text evidence="2">The sequence shown here is derived from an EMBL/GenBank/DDBJ whole genome shotgun (WGS) entry which is preliminary data.</text>
</comment>
<dbReference type="EMBL" id="JACHGV010000005">
    <property type="protein sequence ID" value="MBB6077700.1"/>
    <property type="molecule type" value="Genomic_DNA"/>
</dbReference>
<keyword evidence="1" id="KW-0460">Magnesium</keyword>
<dbReference type="Proteomes" id="UP000591537">
    <property type="component" value="Unassembled WGS sequence"/>
</dbReference>
<proteinExistence type="predicted"/>
<reference evidence="2 3" key="1">
    <citation type="submission" date="2020-08" db="EMBL/GenBank/DDBJ databases">
        <title>Genomic Encyclopedia of Type Strains, Phase IV (KMG-IV): sequencing the most valuable type-strain genomes for metagenomic binning, comparative biology and taxonomic classification.</title>
        <authorList>
            <person name="Goeker M."/>
        </authorList>
    </citation>
    <scope>NUCLEOTIDE SEQUENCE [LARGE SCALE GENOMIC DNA]</scope>
    <source>
        <strain evidence="2 3">DSM 43350</strain>
    </source>
</reference>
<evidence type="ECO:0000313" key="3">
    <source>
        <dbReference type="Proteomes" id="UP000591537"/>
    </source>
</evidence>
<name>A0A7W9TBN8_9ACTN</name>
<dbReference type="Gene3D" id="3.50.30.40">
    <property type="entry name" value="Ribonuclease E inhibitor RraA/RraA-like"/>
    <property type="match status" value="1"/>
</dbReference>
<dbReference type="InterPro" id="IPR036704">
    <property type="entry name" value="RraA/RraA-like_sf"/>
</dbReference>
<comment type="cofactor">
    <cofactor evidence="1">
        <name>Mg(2+)</name>
        <dbReference type="ChEBI" id="CHEBI:18420"/>
    </cofactor>
</comment>
<protein>
    <submittedName>
        <fullName evidence="2">Regulator of RNase E activity RraA</fullName>
    </submittedName>
</protein>
<evidence type="ECO:0000313" key="2">
    <source>
        <dbReference type="EMBL" id="MBB6077700.1"/>
    </source>
</evidence>
<evidence type="ECO:0000256" key="1">
    <source>
        <dbReference type="PIRSR" id="PIRSR605493-1"/>
    </source>
</evidence>
<dbReference type="AlphaFoldDB" id="A0A7W9TBN8"/>
<keyword evidence="3" id="KW-1185">Reference proteome</keyword>
<accession>A0A7W9TBN8</accession>
<keyword evidence="1" id="KW-0479">Metal-binding</keyword>
<feature type="binding site" evidence="1">
    <location>
        <position position="34"/>
    </location>
    <ligand>
        <name>substrate</name>
    </ligand>
</feature>
<organism evidence="2 3">
    <name type="scientific">Streptomyces paradoxus</name>
    <dbReference type="NCBI Taxonomy" id="66375"/>
    <lineage>
        <taxon>Bacteria</taxon>
        <taxon>Bacillati</taxon>
        <taxon>Actinomycetota</taxon>
        <taxon>Actinomycetes</taxon>
        <taxon>Kitasatosporales</taxon>
        <taxon>Streptomycetaceae</taxon>
        <taxon>Streptomyces</taxon>
    </lineage>
</organism>
<sequence>MESGDLDCALAGGNVCAVARRRGITAFVADGLIRDLAEVREVRSGCAAAGSRPTRATRSD</sequence>
<dbReference type="InterPro" id="IPR005493">
    <property type="entry name" value="RraA/RraA-like"/>
</dbReference>
<dbReference type="GO" id="GO:0046872">
    <property type="term" value="F:metal ion binding"/>
    <property type="evidence" value="ECO:0007669"/>
    <property type="project" value="UniProtKB-KW"/>
</dbReference>
<feature type="binding site" evidence="1">
    <location>
        <begin position="12"/>
        <end position="15"/>
    </location>
    <ligand>
        <name>substrate</name>
    </ligand>
</feature>
<gene>
    <name evidence="2" type="ORF">HNR57_003626</name>
</gene>